<feature type="transmembrane region" description="Helical" evidence="1">
    <location>
        <begin position="12"/>
        <end position="34"/>
    </location>
</feature>
<dbReference type="SUPFAM" id="SSF53474">
    <property type="entry name" value="alpha/beta-Hydrolases"/>
    <property type="match status" value="1"/>
</dbReference>
<keyword evidence="1" id="KW-0472">Membrane</keyword>
<evidence type="ECO:0000313" key="4">
    <source>
        <dbReference type="Proteomes" id="UP001392437"/>
    </source>
</evidence>
<dbReference type="Gene3D" id="3.40.50.1820">
    <property type="entry name" value="alpha/beta hydrolase"/>
    <property type="match status" value="1"/>
</dbReference>
<keyword evidence="1" id="KW-1133">Transmembrane helix</keyword>
<dbReference type="PANTHER" id="PTHR43798:SF33">
    <property type="entry name" value="HYDROLASE, PUTATIVE (AFU_ORTHOLOGUE AFUA_2G14860)-RELATED"/>
    <property type="match status" value="1"/>
</dbReference>
<dbReference type="InterPro" id="IPR050266">
    <property type="entry name" value="AB_hydrolase_sf"/>
</dbReference>
<dbReference type="PANTHER" id="PTHR43798">
    <property type="entry name" value="MONOACYLGLYCEROL LIPASE"/>
    <property type="match status" value="1"/>
</dbReference>
<comment type="caution">
    <text evidence="3">The sequence shown here is derived from an EMBL/GenBank/DDBJ whole genome shotgun (WGS) entry which is preliminary data.</text>
</comment>
<dbReference type="PRINTS" id="PR00111">
    <property type="entry name" value="ABHYDROLASE"/>
</dbReference>
<protein>
    <recommendedName>
        <fullName evidence="2">AB hydrolase-1 domain-containing protein</fullName>
    </recommendedName>
</protein>
<keyword evidence="1" id="KW-0812">Transmembrane</keyword>
<proteinExistence type="predicted"/>
<gene>
    <name evidence="3" type="ORF">PG999_013627</name>
</gene>
<sequence length="427" mass="47528">MDIFRTSDTSTAAVVATTVVTTVACLSLFQYSLYPRRKQILPGPLTTSLPYLSKDEIKDLPYQPDHFPGARDVETPRKYLTTTRDSCERCELCRTLRIYSLANLIPQTKYGNIRVYEFGPEDGRKVLFIHGISTSCMTLSEIANGVAARGCRVMLFDLFGRGFTDGVGDLPFDTRLFVSQVLLVLASSPLAWTGDGAMHLVGYSLGGGIALNFAATFPRMVESLVLLAPTGVIRSENFGRLSRLVFTSGVVPEAILERLTKRRLRTPIGNSVSKKRRMSTDAAAVAVSTPAAKESLLDTANQEVVDPNEDTVDSVHPFEARIAAYVHWMLRAHEGFVPAFMSTVRVGPLMAEHDYWRKLARVRKPGTTAFILARHDELIQKDDYREDALPLVGGEDHVFWRIVPGGHNFPFTHPKEALEAIFEFWGW</sequence>
<evidence type="ECO:0000259" key="2">
    <source>
        <dbReference type="Pfam" id="PF00561"/>
    </source>
</evidence>
<dbReference type="InterPro" id="IPR029058">
    <property type="entry name" value="AB_hydrolase_fold"/>
</dbReference>
<dbReference type="GO" id="GO:0016020">
    <property type="term" value="C:membrane"/>
    <property type="evidence" value="ECO:0007669"/>
    <property type="project" value="TreeGrafter"/>
</dbReference>
<evidence type="ECO:0000313" key="3">
    <source>
        <dbReference type="EMBL" id="KAK8095605.1"/>
    </source>
</evidence>
<dbReference type="Pfam" id="PF00561">
    <property type="entry name" value="Abhydrolase_1"/>
    <property type="match status" value="1"/>
</dbReference>
<reference evidence="3 4" key="1">
    <citation type="submission" date="2023-01" db="EMBL/GenBank/DDBJ databases">
        <title>Analysis of 21 Apiospora genomes using comparative genomics revels a genus with tremendous synthesis potential of carbohydrate active enzymes and secondary metabolites.</title>
        <authorList>
            <person name="Sorensen T."/>
        </authorList>
    </citation>
    <scope>NUCLEOTIDE SEQUENCE [LARGE SCALE GENOMIC DNA]</scope>
    <source>
        <strain evidence="3 4">CBS 117206</strain>
    </source>
</reference>
<dbReference type="InterPro" id="IPR000073">
    <property type="entry name" value="AB_hydrolase_1"/>
</dbReference>
<organism evidence="3 4">
    <name type="scientific">Apiospora kogelbergensis</name>
    <dbReference type="NCBI Taxonomy" id="1337665"/>
    <lineage>
        <taxon>Eukaryota</taxon>
        <taxon>Fungi</taxon>
        <taxon>Dikarya</taxon>
        <taxon>Ascomycota</taxon>
        <taxon>Pezizomycotina</taxon>
        <taxon>Sordariomycetes</taxon>
        <taxon>Xylariomycetidae</taxon>
        <taxon>Amphisphaeriales</taxon>
        <taxon>Apiosporaceae</taxon>
        <taxon>Apiospora</taxon>
    </lineage>
</organism>
<feature type="domain" description="AB hydrolase-1" evidence="2">
    <location>
        <begin position="126"/>
        <end position="414"/>
    </location>
</feature>
<name>A0AAW0QFX7_9PEZI</name>
<accession>A0AAW0QFX7</accession>
<dbReference type="EMBL" id="JAQQWP010000011">
    <property type="protein sequence ID" value="KAK8095605.1"/>
    <property type="molecule type" value="Genomic_DNA"/>
</dbReference>
<dbReference type="Proteomes" id="UP001392437">
    <property type="component" value="Unassembled WGS sequence"/>
</dbReference>
<keyword evidence="4" id="KW-1185">Reference proteome</keyword>
<dbReference type="AlphaFoldDB" id="A0AAW0QFX7"/>
<evidence type="ECO:0000256" key="1">
    <source>
        <dbReference type="SAM" id="Phobius"/>
    </source>
</evidence>
<dbReference type="PROSITE" id="PS51257">
    <property type="entry name" value="PROKAR_LIPOPROTEIN"/>
    <property type="match status" value="1"/>
</dbReference>